<comment type="caution">
    <text evidence="1">The sequence shown here is derived from an EMBL/GenBank/DDBJ whole genome shotgun (WGS) entry which is preliminary data.</text>
</comment>
<dbReference type="Proteomes" id="UP001228049">
    <property type="component" value="Unassembled WGS sequence"/>
</dbReference>
<dbReference type="AlphaFoldDB" id="A0AAD9CCY2"/>
<dbReference type="EMBL" id="JASDAP010000007">
    <property type="protein sequence ID" value="KAK1900237.1"/>
    <property type="molecule type" value="Genomic_DNA"/>
</dbReference>
<dbReference type="InterPro" id="IPR039598">
    <property type="entry name" value="HMGXB3"/>
</dbReference>
<name>A0AAD9CCY2_DISEL</name>
<dbReference type="PANTHER" id="PTHR17609">
    <property type="entry name" value="HMG DOMAIN-CONTAINING PROTEIN 3"/>
    <property type="match status" value="1"/>
</dbReference>
<proteinExistence type="predicted"/>
<dbReference type="PANTHER" id="PTHR17609:SF3">
    <property type="entry name" value="SAP DOMAIN-CONTAINING PROTEIN"/>
    <property type="match status" value="1"/>
</dbReference>
<evidence type="ECO:0000313" key="1">
    <source>
        <dbReference type="EMBL" id="KAK1900237.1"/>
    </source>
</evidence>
<protein>
    <submittedName>
        <fullName evidence="1">HMG domain containing protein 3</fullName>
    </submittedName>
</protein>
<organism evidence="1 2">
    <name type="scientific">Dissostichus eleginoides</name>
    <name type="common">Patagonian toothfish</name>
    <name type="synonym">Dissostichus amissus</name>
    <dbReference type="NCBI Taxonomy" id="100907"/>
    <lineage>
        <taxon>Eukaryota</taxon>
        <taxon>Metazoa</taxon>
        <taxon>Chordata</taxon>
        <taxon>Craniata</taxon>
        <taxon>Vertebrata</taxon>
        <taxon>Euteleostomi</taxon>
        <taxon>Actinopterygii</taxon>
        <taxon>Neopterygii</taxon>
        <taxon>Teleostei</taxon>
        <taxon>Neoteleostei</taxon>
        <taxon>Acanthomorphata</taxon>
        <taxon>Eupercaria</taxon>
        <taxon>Perciformes</taxon>
        <taxon>Notothenioidei</taxon>
        <taxon>Nototheniidae</taxon>
        <taxon>Dissostichus</taxon>
    </lineage>
</organism>
<gene>
    <name evidence="1" type="ORF">KUDE01_001024</name>
</gene>
<evidence type="ECO:0000313" key="2">
    <source>
        <dbReference type="Proteomes" id="UP001228049"/>
    </source>
</evidence>
<keyword evidence="2" id="KW-1185">Reference proteome</keyword>
<reference evidence="1" key="1">
    <citation type="submission" date="2023-04" db="EMBL/GenBank/DDBJ databases">
        <title>Chromosome-level genome of Chaenocephalus aceratus.</title>
        <authorList>
            <person name="Park H."/>
        </authorList>
    </citation>
    <scope>NUCLEOTIDE SEQUENCE</scope>
    <source>
        <strain evidence="1">DE</strain>
        <tissue evidence="1">Muscle</tissue>
    </source>
</reference>
<sequence length="394" mass="44527">MDLVIRLREQMKSRSTYDKVFQKVWGASGGWAVIMCPCGIVNAVKFNVRAESPRDYADMLLSFKHMPNVAIYDFARGLVTHTNLREPEKMPFRPNEGRLTDDTPANLLSAAKSALTINLPWLKFKKEPADTNGHPTTGSADHYVLYDTFHEANTKDPKDCLRKIGLVPELRGLINSQTAEQLFSKMRKNNYFLNMMSPGSHVFLMRCTIHHHNIQRNEKTLTELWKISSEEIALDPTGKTVMASALFPSGTSTPAHPKVHHFQQKDADQREALIIPLGVAQQIIAGSWTEKTALDFEGLPKQTHGNDCGVFMIMHDMSLLRRWWCVILVENFGLEGYGKKFAHYSEEGRATLSDNVPPTFRISRKRTHASSTMVSVSLNVSMTLCACFRMGYYS</sequence>
<accession>A0AAD9CCY2</accession>